<organism evidence="3 4">
    <name type="scientific">Mycolicibacterium obuense</name>
    <dbReference type="NCBI Taxonomy" id="1807"/>
    <lineage>
        <taxon>Bacteria</taxon>
        <taxon>Bacillati</taxon>
        <taxon>Actinomycetota</taxon>
        <taxon>Actinomycetes</taxon>
        <taxon>Mycobacteriales</taxon>
        <taxon>Mycobacteriaceae</taxon>
        <taxon>Mycolicibacterium</taxon>
    </lineage>
</organism>
<dbReference type="RefSeq" id="WP_048423327.1">
    <property type="nucleotide sequence ID" value="NZ_JYNU01000014.1"/>
</dbReference>
<accession>A0A0J6W2Q7</accession>
<reference evidence="3 4" key="1">
    <citation type="journal article" date="2015" name="Genome Biol. Evol.">
        <title>Characterization of Three Mycobacterium spp. with Potential Use in Bioremediation by Genome Sequencing and Comparative Genomics.</title>
        <authorList>
            <person name="Das S."/>
            <person name="Pettersson B.M."/>
            <person name="Behra P.R."/>
            <person name="Ramesh M."/>
            <person name="Dasgupta S."/>
            <person name="Bhattacharya A."/>
            <person name="Kirsebom L.A."/>
        </authorList>
    </citation>
    <scope>NUCLEOTIDE SEQUENCE [LARGE SCALE GENOMIC DNA]</scope>
    <source>
        <strain evidence="3 4">DSM 44075</strain>
    </source>
</reference>
<gene>
    <name evidence="3" type="ORF">MOBUDSM44075_02502</name>
</gene>
<evidence type="ECO:0000259" key="2">
    <source>
        <dbReference type="Pfam" id="PF13462"/>
    </source>
</evidence>
<evidence type="ECO:0000313" key="3">
    <source>
        <dbReference type="EMBL" id="KMO75972.1"/>
    </source>
</evidence>
<dbReference type="Proteomes" id="UP000036313">
    <property type="component" value="Unassembled WGS sequence"/>
</dbReference>
<dbReference type="EMBL" id="JYNU01000014">
    <property type="protein sequence ID" value="KMO75972.1"/>
    <property type="molecule type" value="Genomic_DNA"/>
</dbReference>
<evidence type="ECO:0000256" key="1">
    <source>
        <dbReference type="SAM" id="SignalP"/>
    </source>
</evidence>
<proteinExistence type="predicted"/>
<dbReference type="InterPro" id="IPR036249">
    <property type="entry name" value="Thioredoxin-like_sf"/>
</dbReference>
<comment type="caution">
    <text evidence="3">The sequence shown here is derived from an EMBL/GenBank/DDBJ whole genome shotgun (WGS) entry which is preliminary data.</text>
</comment>
<dbReference type="PATRIC" id="fig|1807.14.peg.2525"/>
<evidence type="ECO:0000313" key="4">
    <source>
        <dbReference type="Proteomes" id="UP000036313"/>
    </source>
</evidence>
<feature type="domain" description="Thioredoxin-like fold" evidence="2">
    <location>
        <begin position="47"/>
        <end position="131"/>
    </location>
</feature>
<dbReference type="AlphaFoldDB" id="A0A0J6W2Q7"/>
<keyword evidence="1" id="KW-0732">Signal</keyword>
<protein>
    <recommendedName>
        <fullName evidence="2">Thioredoxin-like fold domain-containing protein</fullName>
    </recommendedName>
</protein>
<dbReference type="InterPro" id="IPR012336">
    <property type="entry name" value="Thioredoxin-like_fold"/>
</dbReference>
<sequence length="228" mass="24231" precursor="true">MRTTRAVRLLIVMGLLLGTVSCANEVTGIARPDPVRAPLALSDDGFGIVAGFDDAPAQIEIFTEPQCTHCHDLQQQFGDQIAYYLAVGGVQVTYRPLTFLDEEGQGYSAAVVNAMFAAAEPAGDATTSAVDFQHFVEELWAQQDPGGPAFSGDELRTIARTAGLPEPVADNVARAQEVVDIDALEQNNFELLYSADSANVGTPTVVDLGTGEKVDISDGDWLDQLVAS</sequence>
<dbReference type="SUPFAM" id="SSF52833">
    <property type="entry name" value="Thioredoxin-like"/>
    <property type="match status" value="1"/>
</dbReference>
<dbReference type="PROSITE" id="PS51257">
    <property type="entry name" value="PROKAR_LIPOPROTEIN"/>
    <property type="match status" value="1"/>
</dbReference>
<name>A0A0J6W2Q7_9MYCO</name>
<dbReference type="Pfam" id="PF13462">
    <property type="entry name" value="Thioredoxin_4"/>
    <property type="match status" value="1"/>
</dbReference>
<feature type="chain" id="PRO_5005283402" description="Thioredoxin-like fold domain-containing protein" evidence="1">
    <location>
        <begin position="24"/>
        <end position="228"/>
    </location>
</feature>
<feature type="signal peptide" evidence="1">
    <location>
        <begin position="1"/>
        <end position="23"/>
    </location>
</feature>
<dbReference type="Gene3D" id="3.40.30.10">
    <property type="entry name" value="Glutaredoxin"/>
    <property type="match status" value="1"/>
</dbReference>